<accession>A0A0V1PV23</accession>
<keyword evidence="2" id="KW-1185">Reference proteome</keyword>
<dbReference type="GeneID" id="26841145"/>
<dbReference type="OrthoDB" id="2101473at2759"/>
<comment type="caution">
    <text evidence="1">The sequence shown here is derived from an EMBL/GenBank/DDBJ whole genome shotgun (WGS) entry which is preliminary data.</text>
</comment>
<dbReference type="Gene3D" id="2.30.110.10">
    <property type="entry name" value="Electron Transport, Fmn-binding Protein, Chain A"/>
    <property type="match status" value="1"/>
</dbReference>
<dbReference type="PANTHER" id="PTHR35802:SF1">
    <property type="entry name" value="PROTEASE SYNTHASE AND SPORULATION PROTEIN PAI 2"/>
    <property type="match status" value="1"/>
</dbReference>
<dbReference type="RefSeq" id="XP_015466196.1">
    <property type="nucleotide sequence ID" value="XM_015612965.1"/>
</dbReference>
<dbReference type="AlphaFoldDB" id="A0A0V1PV23"/>
<dbReference type="PIRSF" id="PIRSF010372">
    <property type="entry name" value="PaiB"/>
    <property type="match status" value="1"/>
</dbReference>
<dbReference type="InterPro" id="IPR012349">
    <property type="entry name" value="Split_barrel_FMN-bd"/>
</dbReference>
<evidence type="ECO:0000313" key="1">
    <source>
        <dbReference type="EMBL" id="KSA00094.1"/>
    </source>
</evidence>
<dbReference type="Proteomes" id="UP000054251">
    <property type="component" value="Unassembled WGS sequence"/>
</dbReference>
<evidence type="ECO:0000313" key="2">
    <source>
        <dbReference type="Proteomes" id="UP000054251"/>
    </source>
</evidence>
<dbReference type="PANTHER" id="PTHR35802">
    <property type="entry name" value="PROTEASE SYNTHASE AND SPORULATION PROTEIN PAI 2"/>
    <property type="match status" value="1"/>
</dbReference>
<evidence type="ECO:0008006" key="3">
    <source>
        <dbReference type="Google" id="ProtNLM"/>
    </source>
</evidence>
<name>A0A0V1PV23_9ASCO</name>
<sequence>MYIPKYYAEDNWEQQESLIKANPLGTVISLGENGLIANHIPFYLHIDKDTNKKYLQGHIAKVNHQIPSFKEDGEILVIFQSPSSYISPSYYPSKQETHKFVPTWDFASLHCYGTSRIIDDFDWVRAQLNNFTDQQEIKRSDPWKVSDAPENYVKLKQKAITGLEIEITRIECKFKFEQEKKKEDIEGVVRGLNEDNKPDIAQYVKDANETS</sequence>
<gene>
    <name evidence="1" type="ORF">AC631_04136</name>
</gene>
<organism evidence="1 2">
    <name type="scientific">Debaryomyces fabryi</name>
    <dbReference type="NCBI Taxonomy" id="58627"/>
    <lineage>
        <taxon>Eukaryota</taxon>
        <taxon>Fungi</taxon>
        <taxon>Dikarya</taxon>
        <taxon>Ascomycota</taxon>
        <taxon>Saccharomycotina</taxon>
        <taxon>Pichiomycetes</taxon>
        <taxon>Debaryomycetaceae</taxon>
        <taxon>Debaryomyces</taxon>
    </lineage>
</organism>
<protein>
    <recommendedName>
        <fullName evidence="3">Transcriptional regulator</fullName>
    </recommendedName>
</protein>
<dbReference type="EMBL" id="LMYN01000103">
    <property type="protein sequence ID" value="KSA00094.1"/>
    <property type="molecule type" value="Genomic_DNA"/>
</dbReference>
<reference evidence="1 2" key="1">
    <citation type="submission" date="2015-11" db="EMBL/GenBank/DDBJ databases">
        <title>The genome of Debaryomyces fabryi.</title>
        <authorList>
            <person name="Tafer H."/>
            <person name="Lopandic K."/>
        </authorList>
    </citation>
    <scope>NUCLEOTIDE SEQUENCE [LARGE SCALE GENOMIC DNA]</scope>
    <source>
        <strain evidence="1 2">CBS 789</strain>
    </source>
</reference>
<proteinExistence type="predicted"/>
<dbReference type="Pfam" id="PF04299">
    <property type="entry name" value="FMN_bind_2"/>
    <property type="match status" value="1"/>
</dbReference>
<dbReference type="SUPFAM" id="SSF50475">
    <property type="entry name" value="FMN-binding split barrel"/>
    <property type="match status" value="1"/>
</dbReference>
<dbReference type="InterPro" id="IPR007396">
    <property type="entry name" value="TR_PAI2-type"/>
</dbReference>